<protein>
    <submittedName>
        <fullName evidence="2">Uncharacterized protein</fullName>
    </submittedName>
</protein>
<dbReference type="AlphaFoldDB" id="A0AAD5ND08"/>
<dbReference type="EMBL" id="JAJSOW010000108">
    <property type="protein sequence ID" value="KAI9152777.1"/>
    <property type="molecule type" value="Genomic_DNA"/>
</dbReference>
<feature type="compositionally biased region" description="Acidic residues" evidence="1">
    <location>
        <begin position="14"/>
        <end position="40"/>
    </location>
</feature>
<evidence type="ECO:0000313" key="3">
    <source>
        <dbReference type="Proteomes" id="UP001064489"/>
    </source>
</evidence>
<feature type="compositionally biased region" description="Basic and acidic residues" evidence="1">
    <location>
        <begin position="1"/>
        <end position="13"/>
    </location>
</feature>
<evidence type="ECO:0000256" key="1">
    <source>
        <dbReference type="SAM" id="MobiDB-lite"/>
    </source>
</evidence>
<evidence type="ECO:0000313" key="2">
    <source>
        <dbReference type="EMBL" id="KAI9152777.1"/>
    </source>
</evidence>
<feature type="compositionally biased region" description="Basic and acidic residues" evidence="1">
    <location>
        <begin position="95"/>
        <end position="107"/>
    </location>
</feature>
<keyword evidence="3" id="KW-1185">Reference proteome</keyword>
<name>A0AAD5ND08_ACENE</name>
<sequence>MRKLRKSEAKDLELEAEDSESEAEGSEPEAEDIEGAEEDDNVRLLTQMLKVLKATRRQKKAYPFAPSYTRPTSGPTILEEAAQIHIATERSLKELEDRKAAVRDPSGKGKGKLPGAS</sequence>
<dbReference type="Proteomes" id="UP001064489">
    <property type="component" value="Chromosome 11"/>
</dbReference>
<reference evidence="2" key="1">
    <citation type="journal article" date="2022" name="Plant J.">
        <title>Strategies of tolerance reflected in two North American maple genomes.</title>
        <authorList>
            <person name="McEvoy S.L."/>
            <person name="Sezen U.U."/>
            <person name="Trouern-Trend A."/>
            <person name="McMahon S.M."/>
            <person name="Schaberg P.G."/>
            <person name="Yang J."/>
            <person name="Wegrzyn J.L."/>
            <person name="Swenson N.G."/>
        </authorList>
    </citation>
    <scope>NUCLEOTIDE SEQUENCE</scope>
    <source>
        <strain evidence="2">91603</strain>
    </source>
</reference>
<accession>A0AAD5ND08</accession>
<organism evidence="2 3">
    <name type="scientific">Acer negundo</name>
    <name type="common">Box elder</name>
    <dbReference type="NCBI Taxonomy" id="4023"/>
    <lineage>
        <taxon>Eukaryota</taxon>
        <taxon>Viridiplantae</taxon>
        <taxon>Streptophyta</taxon>
        <taxon>Embryophyta</taxon>
        <taxon>Tracheophyta</taxon>
        <taxon>Spermatophyta</taxon>
        <taxon>Magnoliopsida</taxon>
        <taxon>eudicotyledons</taxon>
        <taxon>Gunneridae</taxon>
        <taxon>Pentapetalae</taxon>
        <taxon>rosids</taxon>
        <taxon>malvids</taxon>
        <taxon>Sapindales</taxon>
        <taxon>Sapindaceae</taxon>
        <taxon>Hippocastanoideae</taxon>
        <taxon>Acereae</taxon>
        <taxon>Acer</taxon>
    </lineage>
</organism>
<gene>
    <name evidence="2" type="ORF">LWI28_001014</name>
</gene>
<reference evidence="2" key="2">
    <citation type="submission" date="2023-02" db="EMBL/GenBank/DDBJ databases">
        <authorList>
            <person name="Swenson N.G."/>
            <person name="Wegrzyn J.L."/>
            <person name="Mcevoy S.L."/>
        </authorList>
    </citation>
    <scope>NUCLEOTIDE SEQUENCE</scope>
    <source>
        <strain evidence="2">91603</strain>
        <tissue evidence="2">Leaf</tissue>
    </source>
</reference>
<feature type="region of interest" description="Disordered" evidence="1">
    <location>
        <begin position="1"/>
        <end position="41"/>
    </location>
</feature>
<proteinExistence type="predicted"/>
<comment type="caution">
    <text evidence="2">The sequence shown here is derived from an EMBL/GenBank/DDBJ whole genome shotgun (WGS) entry which is preliminary data.</text>
</comment>
<feature type="region of interest" description="Disordered" evidence="1">
    <location>
        <begin position="95"/>
        <end position="117"/>
    </location>
</feature>